<protein>
    <recommendedName>
        <fullName evidence="3">Capsule assembly Wzi family protein</fullName>
    </recommendedName>
</protein>
<dbReference type="EMBL" id="CP039396">
    <property type="protein sequence ID" value="QCD42660.1"/>
    <property type="molecule type" value="Genomic_DNA"/>
</dbReference>
<evidence type="ECO:0000313" key="1">
    <source>
        <dbReference type="EMBL" id="QCD42660.1"/>
    </source>
</evidence>
<proteinExistence type="predicted"/>
<organism evidence="1 2">
    <name type="scientific">Duncaniella dubosii</name>
    <dbReference type="NCBI Taxonomy" id="2518971"/>
    <lineage>
        <taxon>Bacteria</taxon>
        <taxon>Pseudomonadati</taxon>
        <taxon>Bacteroidota</taxon>
        <taxon>Bacteroidia</taxon>
        <taxon>Bacteroidales</taxon>
        <taxon>Muribaculaceae</taxon>
        <taxon>Duncaniella</taxon>
    </lineage>
</organism>
<sequence>MKFYKVAKYNLALAFTVFSITGKAEDVLHYEASAFAGTGSGKFAPYYISSLEHGRFTQADNVRLEASFWKDVDYEKRFSYGFGADVIGGYASSVAYERYSAETESWFSHKESPSSVWLQQLYGELKFRGVFAQLGLKEQNSALLNQRLSSGDLIESGNTRPMLQARAGFWDFQNIPFTNGWLQISGEGAFGYMADDGWWKNHYNYYGNHITTHQLYNYKRVYFRTKPSKPFSVIFGMQAAAVFGGTTKWYYNGELTRTQSHPKSLKYFVKMLFPMEDGGEGFYSGNHLGSWDIRGRYRLKNGDELFAYTSWLWDDGSGIGKLNGFDGLWGIEYKASRPGYISGVVAEYFDFTNQSGPIHFNPGDYDGCTLPGHVSGADDYYNNASYNAYAYFGMALGTPVMMSPIYNLDGNPNFVANAVRGFHIGLEGNITPSLDYRVKGGYRKAWGTPFNMLPRPIHLTSVMLEAGWHPATVNGLTINAKVELDRGNMPENAFGILVGVRYDGLFNF</sequence>
<dbReference type="KEGG" id="ddb:E7747_10455"/>
<keyword evidence="2" id="KW-1185">Reference proteome</keyword>
<reference evidence="2" key="1">
    <citation type="submission" date="2019-02" db="EMBL/GenBank/DDBJ databases">
        <title>Isolation and identification of novel species under the genus Muribaculum.</title>
        <authorList>
            <person name="Miyake S."/>
            <person name="Ding Y."/>
            <person name="Low A."/>
            <person name="Soh M."/>
            <person name="Seedorf H."/>
        </authorList>
    </citation>
    <scope>NUCLEOTIDE SEQUENCE [LARGE SCALE GENOMIC DNA]</scope>
    <source>
        <strain evidence="2">H5</strain>
    </source>
</reference>
<name>A0A4P7W568_9BACT</name>
<dbReference type="AlphaFoldDB" id="A0A4P7W568"/>
<dbReference type="Proteomes" id="UP000297149">
    <property type="component" value="Chromosome"/>
</dbReference>
<accession>A0A4P7W568</accession>
<dbReference type="InterPro" id="IPR038636">
    <property type="entry name" value="Wzi_sf"/>
</dbReference>
<dbReference type="Gene3D" id="2.40.160.130">
    <property type="entry name" value="Capsule assembly protein Wzi"/>
    <property type="match status" value="1"/>
</dbReference>
<dbReference type="RefSeq" id="WP_136415817.1">
    <property type="nucleotide sequence ID" value="NZ_CP039396.1"/>
</dbReference>
<evidence type="ECO:0000313" key="2">
    <source>
        <dbReference type="Proteomes" id="UP000297149"/>
    </source>
</evidence>
<evidence type="ECO:0008006" key="3">
    <source>
        <dbReference type="Google" id="ProtNLM"/>
    </source>
</evidence>
<gene>
    <name evidence="1" type="ORF">E7747_10455</name>
</gene>